<feature type="transmembrane region" description="Helical" evidence="1">
    <location>
        <begin position="32"/>
        <end position="48"/>
    </location>
</feature>
<dbReference type="AlphaFoldDB" id="E6MGA6"/>
<keyword evidence="1" id="KW-1133">Transmembrane helix</keyword>
<dbReference type="HOGENOM" id="CLU_3028898_0_0_9"/>
<dbReference type="EMBL" id="AEQN01000016">
    <property type="protein sequence ID" value="EFV01646.1"/>
    <property type="molecule type" value="Genomic_DNA"/>
</dbReference>
<dbReference type="Proteomes" id="UP000004754">
    <property type="component" value="Unassembled WGS sequence"/>
</dbReference>
<name>E6MGA6_9FIRM</name>
<comment type="caution">
    <text evidence="2">The sequence shown here is derived from an EMBL/GenBank/DDBJ whole genome shotgun (WGS) entry which is preliminary data.</text>
</comment>
<sequence length="55" mass="6965">MCFLLLPHFENLLIQFCDVLHHYSFFFMRKTHHFHVFSNICFAIRLFYRIMRLNR</sequence>
<keyword evidence="3" id="KW-1185">Reference proteome</keyword>
<reference evidence="2 3" key="1">
    <citation type="submission" date="2010-12" db="EMBL/GenBank/DDBJ databases">
        <authorList>
            <person name="Muzny D."/>
            <person name="Qin X."/>
            <person name="Deng J."/>
            <person name="Jiang H."/>
            <person name="Liu Y."/>
            <person name="Qu J."/>
            <person name="Song X.-Z."/>
            <person name="Zhang L."/>
            <person name="Thornton R."/>
            <person name="Coyle M."/>
            <person name="Francisco L."/>
            <person name="Jackson L."/>
            <person name="Javaid M."/>
            <person name="Korchina V."/>
            <person name="Kovar C."/>
            <person name="Mata R."/>
            <person name="Mathew T."/>
            <person name="Ngo R."/>
            <person name="Nguyen L."/>
            <person name="Nguyen N."/>
            <person name="Okwuonu G."/>
            <person name="Ongeri F."/>
            <person name="Pham C."/>
            <person name="Simmons D."/>
            <person name="Wilczek-Boney K."/>
            <person name="Hale W."/>
            <person name="Jakkamsetti A."/>
            <person name="Pham P."/>
            <person name="Ruth R."/>
            <person name="San Lucas F."/>
            <person name="Warren J."/>
            <person name="Zhang J."/>
            <person name="Zhao Z."/>
            <person name="Zhou C."/>
            <person name="Zhu D."/>
            <person name="Lee S."/>
            <person name="Bess C."/>
            <person name="Blankenburg K."/>
            <person name="Forbes L."/>
            <person name="Fu Q."/>
            <person name="Gubbala S."/>
            <person name="Hirani K."/>
            <person name="Jayaseelan J.C."/>
            <person name="Lara F."/>
            <person name="Munidasa M."/>
            <person name="Palculict T."/>
            <person name="Patil S."/>
            <person name="Pu L.-L."/>
            <person name="Saada N."/>
            <person name="Tang L."/>
            <person name="Weissenberger G."/>
            <person name="Zhu Y."/>
            <person name="Hemphill L."/>
            <person name="Shang Y."/>
            <person name="Youmans B."/>
            <person name="Ayvaz T."/>
            <person name="Ross M."/>
            <person name="Santibanez J."/>
            <person name="Aqrawi P."/>
            <person name="Gross S."/>
            <person name="Joshi V."/>
            <person name="Fowler G."/>
            <person name="Nazareth L."/>
            <person name="Reid J."/>
            <person name="Worley K."/>
            <person name="Petrosino J."/>
            <person name="Highlander S."/>
            <person name="Gibbs R."/>
        </authorList>
    </citation>
    <scope>NUCLEOTIDE SEQUENCE [LARGE SCALE GENOMIC DNA]</scope>
    <source>
        <strain evidence="2 3">ATCC 23263</strain>
    </source>
</reference>
<accession>E6MGA6</accession>
<evidence type="ECO:0000313" key="3">
    <source>
        <dbReference type="Proteomes" id="UP000004754"/>
    </source>
</evidence>
<protein>
    <submittedName>
        <fullName evidence="2">Uncharacterized protein</fullName>
    </submittedName>
</protein>
<keyword evidence="1" id="KW-0472">Membrane</keyword>
<proteinExistence type="predicted"/>
<evidence type="ECO:0000256" key="1">
    <source>
        <dbReference type="SAM" id="Phobius"/>
    </source>
</evidence>
<gene>
    <name evidence="2" type="ORF">HMP0721_1039</name>
</gene>
<organism evidence="2 3">
    <name type="scientific">Pseudoramibacter alactolyticus ATCC 23263</name>
    <dbReference type="NCBI Taxonomy" id="887929"/>
    <lineage>
        <taxon>Bacteria</taxon>
        <taxon>Bacillati</taxon>
        <taxon>Bacillota</taxon>
        <taxon>Clostridia</taxon>
        <taxon>Eubacteriales</taxon>
        <taxon>Eubacteriaceae</taxon>
        <taxon>Pseudoramibacter</taxon>
    </lineage>
</organism>
<keyword evidence="1" id="KW-0812">Transmembrane</keyword>
<evidence type="ECO:0000313" key="2">
    <source>
        <dbReference type="EMBL" id="EFV01646.1"/>
    </source>
</evidence>